<dbReference type="InterPro" id="IPR015265">
    <property type="entry name" value="PuR_N"/>
</dbReference>
<dbReference type="SUPFAM" id="SSF53271">
    <property type="entry name" value="PRTase-like"/>
    <property type="match status" value="1"/>
</dbReference>
<sequence>MEKWRRSERVVIITKYLLEKPNTLFSLNFFAELFQSAKSSISEDISIIRDVFREFTLGKVETLAGAGGGVIYSPLVGPREKDEFLQEIAEKLSDPSRILPGGYLYMTDIIFDARLAQKVGEIFAQHFIELEPEFVVTIETKGIPLALMTAKALNLPLVIIRDGSRVTEGSAVSLNYVTGSSRNIRTMSLARRALPTESRVVIIDDFMKAGGTAKGMVELLAEFKAEVLGIGVLVDTELPEQKLVPNYYSLLKLSKVDEIERKIMLHPHC</sequence>
<dbReference type="Pfam" id="PF09182">
    <property type="entry name" value="PuR_N"/>
    <property type="match status" value="1"/>
</dbReference>
<dbReference type="OrthoDB" id="4213751at2"/>
<organism evidence="8 9">
    <name type="scientific">Thermanaerosceptrum fracticalcis</name>
    <dbReference type="NCBI Taxonomy" id="1712410"/>
    <lineage>
        <taxon>Bacteria</taxon>
        <taxon>Bacillati</taxon>
        <taxon>Bacillota</taxon>
        <taxon>Clostridia</taxon>
        <taxon>Eubacteriales</taxon>
        <taxon>Peptococcaceae</taxon>
        <taxon>Thermanaerosceptrum</taxon>
    </lineage>
</organism>
<dbReference type="GO" id="GO:0003677">
    <property type="term" value="F:DNA binding"/>
    <property type="evidence" value="ECO:0007669"/>
    <property type="project" value="UniProtKB-KW"/>
</dbReference>
<dbReference type="CDD" id="cd06223">
    <property type="entry name" value="PRTases_typeI"/>
    <property type="match status" value="1"/>
</dbReference>
<evidence type="ECO:0000256" key="3">
    <source>
        <dbReference type="ARBA" id="ARBA00023125"/>
    </source>
</evidence>
<dbReference type="NCBIfam" id="TIGR01743">
    <property type="entry name" value="purR_Bsub"/>
    <property type="match status" value="1"/>
</dbReference>
<dbReference type="GO" id="GO:0045892">
    <property type="term" value="P:negative regulation of DNA-templated transcription"/>
    <property type="evidence" value="ECO:0007669"/>
    <property type="project" value="InterPro"/>
</dbReference>
<evidence type="ECO:0000256" key="2">
    <source>
        <dbReference type="ARBA" id="ARBA00023015"/>
    </source>
</evidence>
<dbReference type="RefSeq" id="WP_034421255.1">
    <property type="nucleotide sequence ID" value="NZ_CP045798.1"/>
</dbReference>
<dbReference type="InterPro" id="IPR029057">
    <property type="entry name" value="PRTase-like"/>
</dbReference>
<dbReference type="AlphaFoldDB" id="A0A7G6E5L0"/>
<dbReference type="Proteomes" id="UP000515847">
    <property type="component" value="Chromosome"/>
</dbReference>
<feature type="domain" description="Phosphoribosyltransferase" evidence="6">
    <location>
        <begin position="113"/>
        <end position="251"/>
    </location>
</feature>
<dbReference type="InterPro" id="IPR010078">
    <property type="entry name" value="PurR_Bsub"/>
</dbReference>
<evidence type="ECO:0000259" key="6">
    <source>
        <dbReference type="Pfam" id="PF00156"/>
    </source>
</evidence>
<comment type="similarity">
    <text evidence="5">Belongs to the purine/pyrimidine phosphoribosyltransferase family. PurR subfamily.</text>
</comment>
<feature type="domain" description="Bacterial purine repressor N-terminal" evidence="7">
    <location>
        <begin position="5"/>
        <end position="74"/>
    </location>
</feature>
<proteinExistence type="inferred from homology"/>
<dbReference type="EMBL" id="CP045798">
    <property type="protein sequence ID" value="QNB47364.1"/>
    <property type="molecule type" value="Genomic_DNA"/>
</dbReference>
<dbReference type="PANTHER" id="PTHR43864:SF2">
    <property type="entry name" value="PUR OPERON REPRESSOR"/>
    <property type="match status" value="1"/>
</dbReference>
<dbReference type="Gene3D" id="3.40.50.2020">
    <property type="match status" value="1"/>
</dbReference>
<accession>A0A7G6E5L0</accession>
<keyword evidence="9" id="KW-1185">Reference proteome</keyword>
<evidence type="ECO:0000256" key="5">
    <source>
        <dbReference type="ARBA" id="ARBA00049656"/>
    </source>
</evidence>
<dbReference type="InterPro" id="IPR036388">
    <property type="entry name" value="WH-like_DNA-bd_sf"/>
</dbReference>
<dbReference type="Pfam" id="PF00156">
    <property type="entry name" value="Pribosyltran"/>
    <property type="match status" value="1"/>
</dbReference>
<dbReference type="InterPro" id="IPR036390">
    <property type="entry name" value="WH_DNA-bd_sf"/>
</dbReference>
<dbReference type="SUPFAM" id="SSF46785">
    <property type="entry name" value="Winged helix' DNA-binding domain"/>
    <property type="match status" value="1"/>
</dbReference>
<evidence type="ECO:0000256" key="4">
    <source>
        <dbReference type="ARBA" id="ARBA00023163"/>
    </source>
</evidence>
<dbReference type="InterPro" id="IPR000836">
    <property type="entry name" value="PRTase_dom"/>
</dbReference>
<reference evidence="8 9" key="1">
    <citation type="journal article" date="2019" name="Front. Microbiol.">
        <title>Thermoanaerosceptrum fracticalcis gen. nov. sp. nov., a Novel Fumarate-Fermenting Microorganism From a Deep Fractured Carbonate Aquifer of the US Great Basin.</title>
        <authorList>
            <person name="Hamilton-Brehm S.D."/>
            <person name="Stewart L.E."/>
            <person name="Zavarin M."/>
            <person name="Caldwell M."/>
            <person name="Lawson P.A."/>
            <person name="Onstott T.C."/>
            <person name="Grzymski J."/>
            <person name="Neveux I."/>
            <person name="Lollar B.S."/>
            <person name="Russell C.E."/>
            <person name="Moser D.P."/>
        </authorList>
    </citation>
    <scope>NUCLEOTIDE SEQUENCE [LARGE SCALE GENOMIC DNA]</scope>
    <source>
        <strain evidence="8 9">DRI-13</strain>
    </source>
</reference>
<evidence type="ECO:0000256" key="1">
    <source>
        <dbReference type="ARBA" id="ARBA00011738"/>
    </source>
</evidence>
<keyword evidence="3" id="KW-0238">DNA-binding</keyword>
<evidence type="ECO:0000313" key="9">
    <source>
        <dbReference type="Proteomes" id="UP000515847"/>
    </source>
</evidence>
<keyword evidence="2" id="KW-0805">Transcription regulation</keyword>
<dbReference type="InterPro" id="IPR050118">
    <property type="entry name" value="Pur/Pyrimidine_PRTase"/>
</dbReference>
<keyword evidence="4" id="KW-0804">Transcription</keyword>
<protein>
    <submittedName>
        <fullName evidence="8">Pur operon repressor</fullName>
    </submittedName>
</protein>
<dbReference type="PANTHER" id="PTHR43864">
    <property type="entry name" value="HYPOXANTHINE/GUANINE PHOSPHORIBOSYLTRANSFERASE"/>
    <property type="match status" value="1"/>
</dbReference>
<name>A0A7G6E5L0_THEFR</name>
<comment type="subunit">
    <text evidence="1">Homodimer.</text>
</comment>
<evidence type="ECO:0000313" key="8">
    <source>
        <dbReference type="EMBL" id="QNB47364.1"/>
    </source>
</evidence>
<dbReference type="GO" id="GO:0045982">
    <property type="term" value="P:negative regulation of purine nucleobase metabolic process"/>
    <property type="evidence" value="ECO:0007669"/>
    <property type="project" value="InterPro"/>
</dbReference>
<gene>
    <name evidence="8" type="primary">purR</name>
    <name evidence="8" type="ORF">BR63_14335</name>
</gene>
<dbReference type="KEGG" id="tfr:BR63_14335"/>
<evidence type="ECO:0000259" key="7">
    <source>
        <dbReference type="Pfam" id="PF09182"/>
    </source>
</evidence>
<dbReference type="Gene3D" id="1.10.10.10">
    <property type="entry name" value="Winged helix-like DNA-binding domain superfamily/Winged helix DNA-binding domain"/>
    <property type="match status" value="1"/>
</dbReference>